<dbReference type="Proteomes" id="UP000887579">
    <property type="component" value="Unplaced"/>
</dbReference>
<evidence type="ECO:0000313" key="2">
    <source>
        <dbReference type="WBParaSite" id="ES5_v2.g19423.t1"/>
    </source>
</evidence>
<dbReference type="WBParaSite" id="ES5_v2.g19423.t1">
    <property type="protein sequence ID" value="ES5_v2.g19423.t1"/>
    <property type="gene ID" value="ES5_v2.g19423"/>
</dbReference>
<evidence type="ECO:0000313" key="1">
    <source>
        <dbReference type="Proteomes" id="UP000887579"/>
    </source>
</evidence>
<accession>A0AC34FPX1</accession>
<protein>
    <submittedName>
        <fullName evidence="2">Ubiquitin-like protease family profile domain-containing protein</fullName>
    </submittedName>
</protein>
<sequence>MLVCLVLANAVRYNALICCFDINGKACSTNFSVINVMDILWNIGKGGAKRKTDDDVSTEGGIDSYIPPRLNYLQRHVKILSPSEGKHTSVQDLYLQGDHVNGLLTGVADFVGRMNIRKVAVLPAFFSEMLANNPDVDPLRYLQVYHNNYDILLAPVCESLHWYIVVFFVNEKKVSPYDSLKSGTPRIFNVLKTCIESVLHIQFDYEDKSDTVILQENGYDCGVNDFRMAEQICFTGENRIIEPFYAEAERARCREILRKLTDNEINDEWVPTVQSGTDFINLNKPNDEEVIIVNESDDDVMEAEVVKNVKSNDTVVSIVAGNAINVTVQAQNVNANLINIKYEPIDYNFLLNELKIVLPTEEFENDEELDLSGDQVMAVMFAAAEFVVKNNIRKVAVL</sequence>
<name>A0AC34FPX1_9BILA</name>
<proteinExistence type="predicted"/>
<reference evidence="2" key="1">
    <citation type="submission" date="2022-11" db="UniProtKB">
        <authorList>
            <consortium name="WormBaseParasite"/>
        </authorList>
    </citation>
    <scope>IDENTIFICATION</scope>
</reference>
<organism evidence="1 2">
    <name type="scientific">Panagrolaimus sp. ES5</name>
    <dbReference type="NCBI Taxonomy" id="591445"/>
    <lineage>
        <taxon>Eukaryota</taxon>
        <taxon>Metazoa</taxon>
        <taxon>Ecdysozoa</taxon>
        <taxon>Nematoda</taxon>
        <taxon>Chromadorea</taxon>
        <taxon>Rhabditida</taxon>
        <taxon>Tylenchina</taxon>
        <taxon>Panagrolaimomorpha</taxon>
        <taxon>Panagrolaimoidea</taxon>
        <taxon>Panagrolaimidae</taxon>
        <taxon>Panagrolaimus</taxon>
    </lineage>
</organism>